<dbReference type="AlphaFoldDB" id="C1DMI1"/>
<keyword evidence="3" id="KW-1185">Reference proteome</keyword>
<proteinExistence type="predicted"/>
<organism evidence="2 3">
    <name type="scientific">Azotobacter vinelandii (strain DJ / ATCC BAA-1303)</name>
    <dbReference type="NCBI Taxonomy" id="322710"/>
    <lineage>
        <taxon>Bacteria</taxon>
        <taxon>Pseudomonadati</taxon>
        <taxon>Pseudomonadota</taxon>
        <taxon>Gammaproteobacteria</taxon>
        <taxon>Pseudomonadales</taxon>
        <taxon>Pseudomonadaceae</taxon>
        <taxon>Azotobacter</taxon>
    </lineage>
</organism>
<dbReference type="HOGENOM" id="CLU_2713698_0_0_6"/>
<dbReference type="EnsemblBacteria" id="ACO81258">
    <property type="protein sequence ID" value="ACO81258"/>
    <property type="gene ID" value="Avin_51830"/>
</dbReference>
<feature type="compositionally biased region" description="Basic and acidic residues" evidence="1">
    <location>
        <begin position="1"/>
        <end position="17"/>
    </location>
</feature>
<accession>C1DMI1</accession>
<feature type="compositionally biased region" description="Polar residues" evidence="1">
    <location>
        <begin position="61"/>
        <end position="72"/>
    </location>
</feature>
<dbReference type="Proteomes" id="UP000002424">
    <property type="component" value="Chromosome"/>
</dbReference>
<evidence type="ECO:0000313" key="3">
    <source>
        <dbReference type="Proteomes" id="UP000002424"/>
    </source>
</evidence>
<evidence type="ECO:0000313" key="2">
    <source>
        <dbReference type="EMBL" id="ACO81258.1"/>
    </source>
</evidence>
<feature type="region of interest" description="Disordered" evidence="1">
    <location>
        <begin position="1"/>
        <end position="72"/>
    </location>
</feature>
<evidence type="ECO:0000256" key="1">
    <source>
        <dbReference type="SAM" id="MobiDB-lite"/>
    </source>
</evidence>
<dbReference type="EMBL" id="CP001157">
    <property type="protein sequence ID" value="ACO81258.1"/>
    <property type="molecule type" value="Genomic_DNA"/>
</dbReference>
<sequence>MAPESRESRPLEIEKRMGHTSAFDAERTAGAQDIPDIRRPAAESLTFRSEPGPRNTRPVLSGTTTNCIFAVS</sequence>
<protein>
    <submittedName>
        <fullName evidence="2">Uncharacterized protein</fullName>
    </submittedName>
</protein>
<name>C1DMI1_AZOVD</name>
<gene>
    <name evidence="2" type="ordered locus">Avin_51830</name>
</gene>
<dbReference type="STRING" id="322710.Avin_51830"/>
<dbReference type="KEGG" id="avn:Avin_51830"/>
<reference evidence="2 3" key="1">
    <citation type="journal article" date="2009" name="J. Bacteriol.">
        <title>Genome sequence of Azotobacter vinelandii, an obligate aerobe specialized to support diverse anaerobic metabolic processes.</title>
        <authorList>
            <person name="Setubal J.C."/>
            <person name="dos Santos P."/>
            <person name="Goldman B.S."/>
            <person name="Ertesvag H."/>
            <person name="Espin G."/>
            <person name="Rubio L.M."/>
            <person name="Valla S."/>
            <person name="Almeida N.F."/>
            <person name="Balasubramanian D."/>
            <person name="Cromes L."/>
            <person name="Curatti L."/>
            <person name="Du Z."/>
            <person name="Godsy E."/>
            <person name="Goodner B."/>
            <person name="Hellner-Burris K."/>
            <person name="Hernandez J.A."/>
            <person name="Houmiel K."/>
            <person name="Imperial J."/>
            <person name="Kennedy C."/>
            <person name="Larson T.J."/>
            <person name="Latreille P."/>
            <person name="Ligon L.S."/>
            <person name="Lu J."/>
            <person name="Maerk M."/>
            <person name="Miller N.M."/>
            <person name="Norton S."/>
            <person name="O'Carroll I.P."/>
            <person name="Paulsen I."/>
            <person name="Raulfs E.C."/>
            <person name="Roemer R."/>
            <person name="Rosser J."/>
            <person name="Segura D."/>
            <person name="Slater S."/>
            <person name="Stricklin S.L."/>
            <person name="Studholme D.J."/>
            <person name="Sun J."/>
            <person name="Viana C.J."/>
            <person name="Wallin E."/>
            <person name="Wang B."/>
            <person name="Wheeler C."/>
            <person name="Zhu H."/>
            <person name="Dean D.R."/>
            <person name="Dixon R."/>
            <person name="Wood D."/>
        </authorList>
    </citation>
    <scope>NUCLEOTIDE SEQUENCE [LARGE SCALE GENOMIC DNA]</scope>
    <source>
        <strain evidence="3">DJ / ATCC BAA-1303</strain>
    </source>
</reference>